<name>A0A1I0EBV6_9BACI</name>
<evidence type="ECO:0000313" key="1">
    <source>
        <dbReference type="EMBL" id="SET42756.1"/>
    </source>
</evidence>
<reference evidence="1 2" key="1">
    <citation type="submission" date="2016-10" db="EMBL/GenBank/DDBJ databases">
        <authorList>
            <person name="de Groot N.N."/>
        </authorList>
    </citation>
    <scope>NUCLEOTIDE SEQUENCE [LARGE SCALE GENOMIC DNA]</scope>
    <source>
        <strain evidence="1 2">IBRC-M 10780</strain>
    </source>
</reference>
<dbReference type="AlphaFoldDB" id="A0A1I0EBV6"/>
<organism evidence="1 2">
    <name type="scientific">Oceanobacillus limi</name>
    <dbReference type="NCBI Taxonomy" id="930131"/>
    <lineage>
        <taxon>Bacteria</taxon>
        <taxon>Bacillati</taxon>
        <taxon>Bacillota</taxon>
        <taxon>Bacilli</taxon>
        <taxon>Bacillales</taxon>
        <taxon>Bacillaceae</taxon>
        <taxon>Oceanobacillus</taxon>
    </lineage>
</organism>
<protein>
    <submittedName>
        <fullName evidence="1">Uncharacterized protein</fullName>
    </submittedName>
</protein>
<keyword evidence="2" id="KW-1185">Reference proteome</keyword>
<accession>A0A1I0EBV6</accession>
<proteinExistence type="predicted"/>
<dbReference type="Proteomes" id="UP000198618">
    <property type="component" value="Unassembled WGS sequence"/>
</dbReference>
<evidence type="ECO:0000313" key="2">
    <source>
        <dbReference type="Proteomes" id="UP000198618"/>
    </source>
</evidence>
<gene>
    <name evidence="1" type="ORF">SAMN05216389_11135</name>
</gene>
<dbReference type="STRING" id="930131.SAMN05216389_11135"/>
<sequence length="75" mass="8657">MTIRNYDEWKTKLPEDTRKVVGDCAHCLDEILEGSEVWYSQEHDITVCSVGCLVRLTSKFDVDIDEFENIEMGAE</sequence>
<dbReference type="EMBL" id="FOHE01000011">
    <property type="protein sequence ID" value="SET42756.1"/>
    <property type="molecule type" value="Genomic_DNA"/>
</dbReference>